<proteinExistence type="predicted"/>
<dbReference type="Pfam" id="PF02655">
    <property type="entry name" value="ATP-grasp_3"/>
    <property type="match status" value="1"/>
</dbReference>
<reference evidence="5 6" key="1">
    <citation type="submission" date="2018-06" db="EMBL/GenBank/DDBJ databases">
        <title>Genomic Encyclopedia of Type Strains, Phase IV (KMG-IV): sequencing the most valuable type-strain genomes for metagenomic binning, comparative biology and taxonomic classification.</title>
        <authorList>
            <person name="Goeker M."/>
        </authorList>
    </citation>
    <scope>NUCLEOTIDE SEQUENCE [LARGE SCALE GENOMIC DNA]</scope>
    <source>
        <strain evidence="5 6">DSM 30166</strain>
    </source>
</reference>
<protein>
    <submittedName>
        <fullName evidence="5">ATP-grasp domain-containing protein</fullName>
    </submittedName>
</protein>
<comment type="caution">
    <text evidence="5">The sequence shown here is derived from an EMBL/GenBank/DDBJ whole genome shotgun (WGS) entry which is preliminary data.</text>
</comment>
<dbReference type="InterPro" id="IPR052032">
    <property type="entry name" value="ATP-dep_AA_Ligase"/>
</dbReference>
<dbReference type="PANTHER" id="PTHR43585">
    <property type="entry name" value="FUMIPYRROLE BIOSYNTHESIS PROTEIN C"/>
    <property type="match status" value="1"/>
</dbReference>
<feature type="non-terminal residue" evidence="5">
    <location>
        <position position="213"/>
    </location>
</feature>
<dbReference type="SUPFAM" id="SSF56059">
    <property type="entry name" value="Glutathione synthetase ATP-binding domain-like"/>
    <property type="match status" value="1"/>
</dbReference>
<dbReference type="AlphaFoldDB" id="A0A366HW26"/>
<keyword evidence="6" id="KW-1185">Reference proteome</keyword>
<dbReference type="PANTHER" id="PTHR43585:SF2">
    <property type="entry name" value="ATP-GRASP ENZYME FSQD"/>
    <property type="match status" value="1"/>
</dbReference>
<keyword evidence="2" id="KW-0547">Nucleotide-binding</keyword>
<evidence type="ECO:0000313" key="5">
    <source>
        <dbReference type="EMBL" id="RBP56892.1"/>
    </source>
</evidence>
<evidence type="ECO:0000256" key="2">
    <source>
        <dbReference type="ARBA" id="ARBA00022741"/>
    </source>
</evidence>
<keyword evidence="3" id="KW-0067">ATP-binding</keyword>
<feature type="domain" description="ATP-grasp fold PylC-type" evidence="4">
    <location>
        <begin position="73"/>
        <end position="175"/>
    </location>
</feature>
<dbReference type="Proteomes" id="UP000253046">
    <property type="component" value="Unassembled WGS sequence"/>
</dbReference>
<dbReference type="Gene3D" id="3.40.50.20">
    <property type="match status" value="1"/>
</dbReference>
<keyword evidence="1" id="KW-0436">Ligase</keyword>
<evidence type="ECO:0000256" key="1">
    <source>
        <dbReference type="ARBA" id="ARBA00022598"/>
    </source>
</evidence>
<dbReference type="EMBL" id="QNRY01000087">
    <property type="protein sequence ID" value="RBP56892.1"/>
    <property type="molecule type" value="Genomic_DNA"/>
</dbReference>
<accession>A0A366HW26</accession>
<sequence length="213" mass="24580">MIHDMHYQACKDVYLIDKFEAKEVTEIASQIHSKSPVDYVFSFIEEGLYPAAYLAKELKIEGMDYDVHRLCLDKTIMRGKFKNTKFSISYLKTNSKNQAFYFFREHKRIVIKDPSGCGSENVYICNTDEEFSYAWLKTANLKNEIRLLEEFLDGREYSLETLSLNGHHNFIGATKTFLYPGHLNNCAYYRSTFVSPGLLPGKGDAVLINCLTF</sequence>
<evidence type="ECO:0000256" key="3">
    <source>
        <dbReference type="ARBA" id="ARBA00022840"/>
    </source>
</evidence>
<dbReference type="GO" id="GO:0046872">
    <property type="term" value="F:metal ion binding"/>
    <property type="evidence" value="ECO:0007669"/>
    <property type="project" value="InterPro"/>
</dbReference>
<name>A0A366HW26_9GAMM</name>
<dbReference type="GO" id="GO:0016874">
    <property type="term" value="F:ligase activity"/>
    <property type="evidence" value="ECO:0007669"/>
    <property type="project" value="UniProtKB-KW"/>
</dbReference>
<dbReference type="GO" id="GO:0005524">
    <property type="term" value="F:ATP binding"/>
    <property type="evidence" value="ECO:0007669"/>
    <property type="project" value="UniProtKB-KW"/>
</dbReference>
<dbReference type="InterPro" id="IPR003806">
    <property type="entry name" value="ATP-grasp_PylC-type"/>
</dbReference>
<evidence type="ECO:0000259" key="4">
    <source>
        <dbReference type="Pfam" id="PF02655"/>
    </source>
</evidence>
<organism evidence="5 6">
    <name type="scientific">Brenneria salicis ATCC 15712 = DSM 30166</name>
    <dbReference type="NCBI Taxonomy" id="714314"/>
    <lineage>
        <taxon>Bacteria</taxon>
        <taxon>Pseudomonadati</taxon>
        <taxon>Pseudomonadota</taxon>
        <taxon>Gammaproteobacteria</taxon>
        <taxon>Enterobacterales</taxon>
        <taxon>Pectobacteriaceae</taxon>
        <taxon>Brenneria</taxon>
    </lineage>
</organism>
<gene>
    <name evidence="5" type="ORF">DES54_1871</name>
</gene>
<evidence type="ECO:0000313" key="6">
    <source>
        <dbReference type="Proteomes" id="UP000253046"/>
    </source>
</evidence>